<dbReference type="AlphaFoldDB" id="A0AAJ0G1Q5"/>
<dbReference type="InterPro" id="IPR011009">
    <property type="entry name" value="Kinase-like_dom_sf"/>
</dbReference>
<evidence type="ECO:0000313" key="1">
    <source>
        <dbReference type="EMBL" id="KAK2612300.1"/>
    </source>
</evidence>
<sequence>MGWRDDWPSMPDGTEYDGKQLGILARTGNSPFRAVWDVDMLIREIQDNTQFKVADISSVDKGSNNYGLLIRTVNGPDIIARLARGDVNMPGFDGFPVKEQAAEAEFEAAVYRLLFPETDIRASRLLYHGVPVQHPEPSLVAPQDILGRRLFVFKRAEGVNNVWDELNAANKLSLLDQLAHMRVALFRYNPPGDFARQYLVSRLFKFMPPSLSMIVAPIREFWIHVVESKICATIQDLGDMIGWEDDEEVVGPIALTAKQSLLRAIPYLMPQENTKASLYRLVLEHGDFGIHNTSIKTDANGLPLVTSLYDWETAHITPAILSDPLVAAGPVDLITDQDGDACVTRILKDATASEIEIYVSWARHYIGNIYTEAPDYEAAIRAGKDIRYLWFALRDWRGGDSENFFGQLGNWAEKRMRELSV</sequence>
<name>A0AAJ0G1Q5_9HYPO</name>
<keyword evidence="2" id="KW-1185">Reference proteome</keyword>
<protein>
    <recommendedName>
        <fullName evidence="3">Aminoglycoside phosphotransferase domain-containing protein</fullName>
    </recommendedName>
</protein>
<dbReference type="PANTHER" id="PTHR21310">
    <property type="entry name" value="AMINOGLYCOSIDE PHOSPHOTRANSFERASE-RELATED-RELATED"/>
    <property type="match status" value="1"/>
</dbReference>
<dbReference type="SUPFAM" id="SSF56112">
    <property type="entry name" value="Protein kinase-like (PK-like)"/>
    <property type="match status" value="1"/>
</dbReference>
<gene>
    <name evidence="1" type="ORF">QQS21_001726</name>
</gene>
<organism evidence="1 2">
    <name type="scientific">Conoideocrella luteorostrata</name>
    <dbReference type="NCBI Taxonomy" id="1105319"/>
    <lineage>
        <taxon>Eukaryota</taxon>
        <taxon>Fungi</taxon>
        <taxon>Dikarya</taxon>
        <taxon>Ascomycota</taxon>
        <taxon>Pezizomycotina</taxon>
        <taxon>Sordariomycetes</taxon>
        <taxon>Hypocreomycetidae</taxon>
        <taxon>Hypocreales</taxon>
        <taxon>Clavicipitaceae</taxon>
        <taxon>Conoideocrella</taxon>
    </lineage>
</organism>
<comment type="caution">
    <text evidence="1">The sequence shown here is derived from an EMBL/GenBank/DDBJ whole genome shotgun (WGS) entry which is preliminary data.</text>
</comment>
<dbReference type="EMBL" id="JASWJB010000018">
    <property type="protein sequence ID" value="KAK2612300.1"/>
    <property type="molecule type" value="Genomic_DNA"/>
</dbReference>
<dbReference type="InterPro" id="IPR051678">
    <property type="entry name" value="AGP_Transferase"/>
</dbReference>
<evidence type="ECO:0008006" key="3">
    <source>
        <dbReference type="Google" id="ProtNLM"/>
    </source>
</evidence>
<proteinExistence type="predicted"/>
<accession>A0AAJ0G1Q5</accession>
<reference evidence="1" key="1">
    <citation type="submission" date="2023-06" db="EMBL/GenBank/DDBJ databases">
        <title>Conoideocrella luteorostrata (Hypocreales: Clavicipitaceae), a potential biocontrol fungus for elongate hemlock scale in United States Christmas tree production areas.</title>
        <authorList>
            <person name="Barrett H."/>
            <person name="Lovett B."/>
            <person name="Macias A.M."/>
            <person name="Stajich J.E."/>
            <person name="Kasson M.T."/>
        </authorList>
    </citation>
    <scope>NUCLEOTIDE SEQUENCE</scope>
    <source>
        <strain evidence="1">ARSEF 14590</strain>
    </source>
</reference>
<dbReference type="Proteomes" id="UP001251528">
    <property type="component" value="Unassembled WGS sequence"/>
</dbReference>
<evidence type="ECO:0000313" key="2">
    <source>
        <dbReference type="Proteomes" id="UP001251528"/>
    </source>
</evidence>